<feature type="domain" description="Carboxymuconolactone decarboxylase-like" evidence="1">
    <location>
        <begin position="50"/>
        <end position="98"/>
    </location>
</feature>
<gene>
    <name evidence="2" type="ORF">ACFPL4_30505</name>
</gene>
<dbReference type="GeneID" id="31235931"/>
<dbReference type="InterPro" id="IPR029032">
    <property type="entry name" value="AhpD-like"/>
</dbReference>
<evidence type="ECO:0000313" key="3">
    <source>
        <dbReference type="Proteomes" id="UP001595908"/>
    </source>
</evidence>
<keyword evidence="3" id="KW-1185">Reference proteome</keyword>
<dbReference type="Gene3D" id="1.20.1290.10">
    <property type="entry name" value="AhpD-like"/>
    <property type="match status" value="1"/>
</dbReference>
<evidence type="ECO:0000313" key="2">
    <source>
        <dbReference type="EMBL" id="MFC4982624.1"/>
    </source>
</evidence>
<name>A0ABV9VIF5_STRAZ</name>
<reference evidence="3" key="1">
    <citation type="journal article" date="2019" name="Int. J. Syst. Evol. Microbiol.">
        <title>The Global Catalogue of Microorganisms (GCM) 10K type strain sequencing project: providing services to taxonomists for standard genome sequencing and annotation.</title>
        <authorList>
            <consortium name="The Broad Institute Genomics Platform"/>
            <consortium name="The Broad Institute Genome Sequencing Center for Infectious Disease"/>
            <person name="Wu L."/>
            <person name="Ma J."/>
        </authorList>
    </citation>
    <scope>NUCLEOTIDE SEQUENCE [LARGE SCALE GENOMIC DNA]</scope>
    <source>
        <strain evidence="3">ICMP 257</strain>
    </source>
</reference>
<sequence>MTGPFRYTSPEPPKSATGEVADVYAQLATDFGIKDATTFVVLSASPTLLTATWALMRESLLAGRASRTGKELVAAGVSLANRCPFCATAHAVLLHATGEHRLAETVLRGDVPEDPGDRRLLAWGKDMSAPQPFPAHEADEYVGTALAFHFINRVVSSLLSEQMLPGGAERYRLVRSTAGRSLAATVRRDLRPGASLPLLGTTGEAPPWAAASPVGTAYGALRTAAYQGAGLLSDEDAASVRESVAGWDGVTPLPLDARLPDRADRPGARLALLAARAPYRITDEDVAAWRVPPFTDHCLVHLIAFGAICAVERVEAVVRATDGERA</sequence>
<evidence type="ECO:0000259" key="1">
    <source>
        <dbReference type="Pfam" id="PF02627"/>
    </source>
</evidence>
<dbReference type="Proteomes" id="UP001595908">
    <property type="component" value="Unassembled WGS sequence"/>
</dbReference>
<accession>A0ABV9VIF5</accession>
<dbReference type="EMBL" id="JBHSJE010000011">
    <property type="protein sequence ID" value="MFC4982624.1"/>
    <property type="molecule type" value="Genomic_DNA"/>
</dbReference>
<dbReference type="Pfam" id="PF02627">
    <property type="entry name" value="CMD"/>
    <property type="match status" value="1"/>
</dbReference>
<dbReference type="InterPro" id="IPR003779">
    <property type="entry name" value="CMD-like"/>
</dbReference>
<dbReference type="RefSeq" id="WP_033303892.1">
    <property type="nucleotide sequence ID" value="NZ_JBFAGR010000006.1"/>
</dbReference>
<organism evidence="2 3">
    <name type="scientific">Streptomyces atroolivaceus</name>
    <dbReference type="NCBI Taxonomy" id="66869"/>
    <lineage>
        <taxon>Bacteria</taxon>
        <taxon>Bacillati</taxon>
        <taxon>Actinomycetota</taxon>
        <taxon>Actinomycetes</taxon>
        <taxon>Kitasatosporales</taxon>
        <taxon>Streptomycetaceae</taxon>
        <taxon>Streptomyces</taxon>
    </lineage>
</organism>
<dbReference type="SUPFAM" id="SSF69118">
    <property type="entry name" value="AhpD-like"/>
    <property type="match status" value="1"/>
</dbReference>
<comment type="caution">
    <text evidence="2">The sequence shown here is derived from an EMBL/GenBank/DDBJ whole genome shotgun (WGS) entry which is preliminary data.</text>
</comment>
<proteinExistence type="predicted"/>
<protein>
    <submittedName>
        <fullName evidence="2">Carboxymuconolactone decarboxylase family protein</fullName>
    </submittedName>
</protein>
<dbReference type="InterPro" id="IPR004675">
    <property type="entry name" value="AhpD_core"/>
</dbReference>
<dbReference type="NCBIfam" id="TIGR00778">
    <property type="entry name" value="ahpD_dom"/>
    <property type="match status" value="1"/>
</dbReference>